<comment type="caution">
    <text evidence="3">The sequence shown here is derived from an EMBL/GenBank/DDBJ whole genome shotgun (WGS) entry which is preliminary data.</text>
</comment>
<evidence type="ECO:0000313" key="4">
    <source>
        <dbReference type="Proteomes" id="UP000675379"/>
    </source>
</evidence>
<sequence length="442" mass="50120">MKSDNHPWNDLVQEVQDTPPGLLGVEERLSRRLRKRRRTLYSALTTALFALTFVTLVNTNTAFANTLAKWPVIGDLTRLVRFTQEDRGIQSAIENQYLQELALSHEDGGLTLDLPYVIADEHSLVLIFQLPEAFLREEKGWIFPNNVTLTHPDTKEKIEGYAYSSSSLTPQGLLEDDGLFLLRLRFADRPTPQNFDLTLELAIKENPGYPEETLKKQYRFDYELSLPTFLAPVTHVLNQELTLLDQQVILESLTTYPTGTEITFRFPDTNTAWIKDLELSLDGANAPGGISAFGSLDGSSLTYFLESDYFSDKPQTLKITALTTLPKTEKQVLVDLERRTLTPEIPDTYLLNVTEEEDAWILEFRTFTDQSFSLFYHEVTTLTKEEVPVKSTSISSTLENGVPVMLTRMVLEKTESHELLLPRHSGPARALPTPLEILIPRN</sequence>
<dbReference type="Pfam" id="PF13786">
    <property type="entry name" value="DUF4179"/>
    <property type="match status" value="1"/>
</dbReference>
<evidence type="ECO:0000313" key="3">
    <source>
        <dbReference type="EMBL" id="MBR0576089.1"/>
    </source>
</evidence>
<keyword evidence="4" id="KW-1185">Reference proteome</keyword>
<keyword evidence="1" id="KW-1133">Transmembrane helix</keyword>
<dbReference type="Proteomes" id="UP000675379">
    <property type="component" value="Unassembled WGS sequence"/>
</dbReference>
<name>A0A941HQ51_9CLOT</name>
<gene>
    <name evidence="3" type="ORF">KCG48_07010</name>
</gene>
<reference evidence="3" key="1">
    <citation type="submission" date="2021-04" db="EMBL/GenBank/DDBJ databases">
        <title>Proteiniclasticum sedimins sp. nov., an obligate anaerobic bacterium isolated from anaerobic sludge.</title>
        <authorList>
            <person name="Liu J."/>
        </authorList>
    </citation>
    <scope>NUCLEOTIDE SEQUENCE</scope>
    <source>
        <strain evidence="3">BAD-10</strain>
    </source>
</reference>
<feature type="domain" description="DUF4179" evidence="2">
    <location>
        <begin position="35"/>
        <end position="130"/>
    </location>
</feature>
<keyword evidence="1" id="KW-0812">Transmembrane</keyword>
<dbReference type="EMBL" id="JAGSCS010000007">
    <property type="protein sequence ID" value="MBR0576089.1"/>
    <property type="molecule type" value="Genomic_DNA"/>
</dbReference>
<feature type="transmembrane region" description="Helical" evidence="1">
    <location>
        <begin position="39"/>
        <end position="57"/>
    </location>
</feature>
<dbReference type="InterPro" id="IPR025436">
    <property type="entry name" value="DUF4179"/>
</dbReference>
<protein>
    <submittedName>
        <fullName evidence="3">DUF4179 domain-containing protein</fullName>
    </submittedName>
</protein>
<dbReference type="RefSeq" id="WP_211800857.1">
    <property type="nucleotide sequence ID" value="NZ_JAGSCS010000007.1"/>
</dbReference>
<evidence type="ECO:0000259" key="2">
    <source>
        <dbReference type="Pfam" id="PF13786"/>
    </source>
</evidence>
<accession>A0A941HQ51</accession>
<keyword evidence="1" id="KW-0472">Membrane</keyword>
<evidence type="ECO:0000256" key="1">
    <source>
        <dbReference type="SAM" id="Phobius"/>
    </source>
</evidence>
<dbReference type="AlphaFoldDB" id="A0A941HQ51"/>
<proteinExistence type="predicted"/>
<organism evidence="3 4">
    <name type="scientific">Proteiniclasticum sediminis</name>
    <dbReference type="NCBI Taxonomy" id="2804028"/>
    <lineage>
        <taxon>Bacteria</taxon>
        <taxon>Bacillati</taxon>
        <taxon>Bacillota</taxon>
        <taxon>Clostridia</taxon>
        <taxon>Eubacteriales</taxon>
        <taxon>Clostridiaceae</taxon>
        <taxon>Proteiniclasticum</taxon>
    </lineage>
</organism>